<dbReference type="NCBIfam" id="NF047751">
    <property type="entry name" value="HepT_toxin"/>
    <property type="match status" value="1"/>
</dbReference>
<keyword evidence="3" id="KW-0378">Hydrolase</keyword>
<evidence type="ECO:0000313" key="5">
    <source>
        <dbReference type="EMBL" id="UWZ81278.1"/>
    </source>
</evidence>
<evidence type="ECO:0000313" key="6">
    <source>
        <dbReference type="Proteomes" id="UP001060414"/>
    </source>
</evidence>
<sequence>MDQEFVVVNKAVFLTRLERLREYLELLEKVAQFPVERFVQDPFVYGTAERHLHLAIECLLDIGNHIISDRGYPKPDTYADIFRILREHDVIPESLLRELDGMAAFRNVLVHDYVRLDRKRVHDIIHEKLVSMKKLGEIFAKMI</sequence>
<keyword evidence="6" id="KW-1185">Reference proteome</keyword>
<protein>
    <submittedName>
        <fullName evidence="5">DUF86 domain-containing protein</fullName>
    </submittedName>
</protein>
<dbReference type="InterPro" id="IPR008201">
    <property type="entry name" value="HepT-like"/>
</dbReference>
<gene>
    <name evidence="5" type="ORF">L9S41_07780</name>
</gene>
<dbReference type="Pfam" id="PF01934">
    <property type="entry name" value="HepT-like"/>
    <property type="match status" value="1"/>
</dbReference>
<organism evidence="5 6">
    <name type="scientific">Geoalkalibacter halelectricus</name>
    <dbReference type="NCBI Taxonomy" id="2847045"/>
    <lineage>
        <taxon>Bacteria</taxon>
        <taxon>Pseudomonadati</taxon>
        <taxon>Thermodesulfobacteriota</taxon>
        <taxon>Desulfuromonadia</taxon>
        <taxon>Desulfuromonadales</taxon>
        <taxon>Geoalkalibacteraceae</taxon>
        <taxon>Geoalkalibacter</taxon>
    </lineage>
</organism>
<dbReference type="RefSeq" id="WP_260749651.1">
    <property type="nucleotide sequence ID" value="NZ_CP092109.1"/>
</dbReference>
<dbReference type="InterPro" id="IPR052379">
    <property type="entry name" value="Type_VII_TA_RNase"/>
</dbReference>
<dbReference type="Gene3D" id="1.20.120.580">
    <property type="entry name" value="bsu32300-like"/>
    <property type="match status" value="1"/>
</dbReference>
<reference evidence="5" key="1">
    <citation type="journal article" date="2022" name="Environ. Microbiol.">
        <title>Geoalkalibacter halelectricus SAP #1 sp. nov. possessing extracellular electron transfer and mineral#reducing capabilities from a haloalkaline environment.</title>
        <authorList>
            <person name="Yadav S."/>
            <person name="Singh R."/>
            <person name="Sundharam S.S."/>
            <person name="Chaudhary S."/>
            <person name="Krishnamurthi S."/>
            <person name="Patil S.A."/>
        </authorList>
    </citation>
    <scope>NUCLEOTIDE SEQUENCE</scope>
    <source>
        <strain evidence="5">SAP-1</strain>
    </source>
</reference>
<accession>A0ABY5ZRM6</accession>
<evidence type="ECO:0000256" key="4">
    <source>
        <dbReference type="ARBA" id="ARBA00024207"/>
    </source>
</evidence>
<dbReference type="EMBL" id="CP092109">
    <property type="protein sequence ID" value="UWZ81278.1"/>
    <property type="molecule type" value="Genomic_DNA"/>
</dbReference>
<dbReference type="PANTHER" id="PTHR33397">
    <property type="entry name" value="UPF0331 PROTEIN YUTE"/>
    <property type="match status" value="1"/>
</dbReference>
<keyword evidence="1" id="KW-1277">Toxin-antitoxin system</keyword>
<proteinExistence type="inferred from homology"/>
<comment type="similarity">
    <text evidence="4">Belongs to the HepT RNase toxin family.</text>
</comment>
<evidence type="ECO:0000256" key="1">
    <source>
        <dbReference type="ARBA" id="ARBA00022649"/>
    </source>
</evidence>
<keyword evidence="2" id="KW-0540">Nuclease</keyword>
<dbReference type="InterPro" id="IPR037038">
    <property type="entry name" value="HepT-like_sf"/>
</dbReference>
<dbReference type="PANTHER" id="PTHR33397:SF5">
    <property type="entry name" value="RNASE YUTE-RELATED"/>
    <property type="match status" value="1"/>
</dbReference>
<dbReference type="Proteomes" id="UP001060414">
    <property type="component" value="Chromosome"/>
</dbReference>
<evidence type="ECO:0000256" key="2">
    <source>
        <dbReference type="ARBA" id="ARBA00022722"/>
    </source>
</evidence>
<name>A0ABY5ZRM6_9BACT</name>
<evidence type="ECO:0000256" key="3">
    <source>
        <dbReference type="ARBA" id="ARBA00022801"/>
    </source>
</evidence>